<dbReference type="SUPFAM" id="SSF48452">
    <property type="entry name" value="TPR-like"/>
    <property type="match status" value="1"/>
</dbReference>
<dbReference type="PROSITE" id="PS51257">
    <property type="entry name" value="PROKAR_LIPOPROTEIN"/>
    <property type="match status" value="1"/>
</dbReference>
<keyword evidence="4" id="KW-0472">Membrane</keyword>
<dbReference type="Gene3D" id="1.25.40.390">
    <property type="match status" value="1"/>
</dbReference>
<comment type="similarity">
    <text evidence="2">Belongs to the SusD family.</text>
</comment>
<dbReference type="RefSeq" id="WP_202101845.1">
    <property type="nucleotide sequence ID" value="NZ_JAERTY010000002.1"/>
</dbReference>
<sequence>MKRILITVKMLFCIGFILILQACHQEFLAIKPTKSLVVPQKLEDFQGLLDNMSTMNRGVGLHIIAGDEMFVEPTNLLQYTQIDRETYLWSLPPYPDNSSYDWSEPYKTIFYANVVLDGVTKYRDSSPQWQVIEATAKFHRAWALYNLVEAFGDKYDVTRLKELRGIPLRLDPDIEVVQQRASLFDTYRQIFEDLDFAKASLPDKLEYVTRPSKVAAFALLARIYLAIEEYDKALLNVESAMAFKAELLDYNTLTASAPRPFPLGELGNNQEIIFFSSLTTGRYLVLNKTFCDSLLLEDFHPDDIRRTCFFSDVQKNRSNFKGSYSGSSISFGGLATDELYLIRAECLIRLNRSSEAKIYLDKLLSNRWMSNKYHPIKTDNADELLRLTLEERRKQLFLRGRRWSDLKRLNKDPRFQITLKKRGTDGQLLELPPDDNRYVFPIPGNELEFIN</sequence>
<keyword evidence="9" id="KW-1185">Reference proteome</keyword>
<evidence type="ECO:0000256" key="1">
    <source>
        <dbReference type="ARBA" id="ARBA00004442"/>
    </source>
</evidence>
<dbReference type="InterPro" id="IPR012944">
    <property type="entry name" value="SusD_RagB_dom"/>
</dbReference>
<accession>A0ABS1R070</accession>
<dbReference type="Pfam" id="PF14322">
    <property type="entry name" value="SusD-like_3"/>
    <property type="match status" value="1"/>
</dbReference>
<evidence type="ECO:0000256" key="5">
    <source>
        <dbReference type="ARBA" id="ARBA00023237"/>
    </source>
</evidence>
<dbReference type="InterPro" id="IPR033985">
    <property type="entry name" value="SusD-like_N"/>
</dbReference>
<evidence type="ECO:0000256" key="2">
    <source>
        <dbReference type="ARBA" id="ARBA00006275"/>
    </source>
</evidence>
<evidence type="ECO:0000256" key="3">
    <source>
        <dbReference type="ARBA" id="ARBA00022729"/>
    </source>
</evidence>
<keyword evidence="3" id="KW-0732">Signal</keyword>
<gene>
    <name evidence="8" type="ORF">JKG61_04835</name>
</gene>
<protein>
    <submittedName>
        <fullName evidence="8">RagB/SusD family nutrient uptake outer membrane protein</fullName>
    </submittedName>
</protein>
<dbReference type="InterPro" id="IPR011990">
    <property type="entry name" value="TPR-like_helical_dom_sf"/>
</dbReference>
<evidence type="ECO:0000313" key="8">
    <source>
        <dbReference type="EMBL" id="MBL1408068.1"/>
    </source>
</evidence>
<keyword evidence="5" id="KW-0998">Cell outer membrane</keyword>
<dbReference type="EMBL" id="JAERTY010000002">
    <property type="protein sequence ID" value="MBL1408068.1"/>
    <property type="molecule type" value="Genomic_DNA"/>
</dbReference>
<dbReference type="Pfam" id="PF07980">
    <property type="entry name" value="SusD_RagB"/>
    <property type="match status" value="1"/>
</dbReference>
<feature type="domain" description="SusD-like N-terminal" evidence="7">
    <location>
        <begin position="37"/>
        <end position="225"/>
    </location>
</feature>
<organism evidence="8 9">
    <name type="scientific">Sphingobacterium faecale</name>
    <dbReference type="NCBI Taxonomy" id="2803775"/>
    <lineage>
        <taxon>Bacteria</taxon>
        <taxon>Pseudomonadati</taxon>
        <taxon>Bacteroidota</taxon>
        <taxon>Sphingobacteriia</taxon>
        <taxon>Sphingobacteriales</taxon>
        <taxon>Sphingobacteriaceae</taxon>
        <taxon>Sphingobacterium</taxon>
    </lineage>
</organism>
<name>A0ABS1R070_9SPHI</name>
<evidence type="ECO:0000256" key="4">
    <source>
        <dbReference type="ARBA" id="ARBA00023136"/>
    </source>
</evidence>
<feature type="domain" description="RagB/SusD" evidence="6">
    <location>
        <begin position="338"/>
        <end position="411"/>
    </location>
</feature>
<comment type="subcellular location">
    <subcellularLocation>
        <location evidence="1">Cell outer membrane</location>
    </subcellularLocation>
</comment>
<evidence type="ECO:0000259" key="6">
    <source>
        <dbReference type="Pfam" id="PF07980"/>
    </source>
</evidence>
<evidence type="ECO:0000313" key="9">
    <source>
        <dbReference type="Proteomes" id="UP000625283"/>
    </source>
</evidence>
<dbReference type="Proteomes" id="UP000625283">
    <property type="component" value="Unassembled WGS sequence"/>
</dbReference>
<proteinExistence type="inferred from homology"/>
<reference evidence="8 9" key="1">
    <citation type="submission" date="2021-01" db="EMBL/GenBank/DDBJ databases">
        <title>C459-1 draft genome sequence.</title>
        <authorList>
            <person name="Zhang X.-F."/>
        </authorList>
    </citation>
    <scope>NUCLEOTIDE SEQUENCE [LARGE SCALE GENOMIC DNA]</scope>
    <source>
        <strain evidence="9">C459-1</strain>
    </source>
</reference>
<evidence type="ECO:0000259" key="7">
    <source>
        <dbReference type="Pfam" id="PF14322"/>
    </source>
</evidence>
<comment type="caution">
    <text evidence="8">The sequence shown here is derived from an EMBL/GenBank/DDBJ whole genome shotgun (WGS) entry which is preliminary data.</text>
</comment>